<dbReference type="GO" id="GO:0046872">
    <property type="term" value="F:metal ion binding"/>
    <property type="evidence" value="ECO:0007669"/>
    <property type="project" value="UniProtKB-KW"/>
</dbReference>
<dbReference type="AlphaFoldDB" id="A0A1B7LIA0"/>
<reference evidence="5 6" key="1">
    <citation type="submission" date="2016-04" db="EMBL/GenBank/DDBJ databases">
        <authorList>
            <person name="Evans L.H."/>
            <person name="Alamgir A."/>
            <person name="Owens N."/>
            <person name="Weber N.D."/>
            <person name="Virtaneva K."/>
            <person name="Barbian K."/>
            <person name="Babar A."/>
            <person name="Rosenke K."/>
        </authorList>
    </citation>
    <scope>NUCLEOTIDE SEQUENCE [LARGE SCALE GENOMIC DNA]</scope>
    <source>
        <strain evidence="5 6">LMa1</strain>
    </source>
</reference>
<evidence type="ECO:0000256" key="3">
    <source>
        <dbReference type="ARBA" id="ARBA00023014"/>
    </source>
</evidence>
<accession>A0A1B7LIA0</accession>
<comment type="caution">
    <text evidence="5">The sequence shown here is derived from an EMBL/GenBank/DDBJ whole genome shotgun (WGS) entry which is preliminary data.</text>
</comment>
<evidence type="ECO:0000256" key="1">
    <source>
        <dbReference type="ARBA" id="ARBA00022723"/>
    </source>
</evidence>
<keyword evidence="1" id="KW-0479">Metal-binding</keyword>
<keyword evidence="3" id="KW-0411">Iron-sulfur</keyword>
<dbReference type="GO" id="GO:0051536">
    <property type="term" value="F:iron-sulfur cluster binding"/>
    <property type="evidence" value="ECO:0007669"/>
    <property type="project" value="UniProtKB-KW"/>
</dbReference>
<dbReference type="Gene3D" id="3.30.70.20">
    <property type="match status" value="1"/>
</dbReference>
<dbReference type="STRING" id="1838280.A6M21_04230"/>
<dbReference type="PROSITE" id="PS00198">
    <property type="entry name" value="4FE4S_FER_1"/>
    <property type="match status" value="1"/>
</dbReference>
<dbReference type="RefSeq" id="WP_066666432.1">
    <property type="nucleotide sequence ID" value="NZ_LYVF01000040.1"/>
</dbReference>
<protein>
    <recommendedName>
        <fullName evidence="4">4Fe-4S ferredoxin-type domain-containing protein</fullName>
    </recommendedName>
</protein>
<dbReference type="InterPro" id="IPR017896">
    <property type="entry name" value="4Fe4S_Fe-S-bd"/>
</dbReference>
<dbReference type="Pfam" id="PF12838">
    <property type="entry name" value="Fer4_7"/>
    <property type="match status" value="1"/>
</dbReference>
<dbReference type="PROSITE" id="PS51379">
    <property type="entry name" value="4FE4S_FER_2"/>
    <property type="match status" value="2"/>
</dbReference>
<sequence length="88" mass="9760">MVQRDIDDPGLNGLQVIDQVGPVRQARFNGCQECGRCVEECPEQALSVVGQDGVFTLQLRFDRCNGTACMRCERVCPEQVFVLKVLAT</sequence>
<keyword evidence="2" id="KW-0408">Iron</keyword>
<organism evidence="5 6">
    <name type="scientific">Desulfotomaculum copahuensis</name>
    <dbReference type="NCBI Taxonomy" id="1838280"/>
    <lineage>
        <taxon>Bacteria</taxon>
        <taxon>Bacillati</taxon>
        <taxon>Bacillota</taxon>
        <taxon>Clostridia</taxon>
        <taxon>Eubacteriales</taxon>
        <taxon>Desulfotomaculaceae</taxon>
        <taxon>Desulfotomaculum</taxon>
    </lineage>
</organism>
<feature type="domain" description="4Fe-4S ferredoxin-type" evidence="4">
    <location>
        <begin position="55"/>
        <end position="86"/>
    </location>
</feature>
<dbReference type="InterPro" id="IPR017900">
    <property type="entry name" value="4Fe4S_Fe_S_CS"/>
</dbReference>
<proteinExistence type="predicted"/>
<evidence type="ECO:0000313" key="6">
    <source>
        <dbReference type="Proteomes" id="UP000078532"/>
    </source>
</evidence>
<keyword evidence="6" id="KW-1185">Reference proteome</keyword>
<name>A0A1B7LIA0_9FIRM</name>
<evidence type="ECO:0000256" key="2">
    <source>
        <dbReference type="ARBA" id="ARBA00023004"/>
    </source>
</evidence>
<dbReference type="SUPFAM" id="SSF54862">
    <property type="entry name" value="4Fe-4S ferredoxins"/>
    <property type="match status" value="1"/>
</dbReference>
<dbReference type="Proteomes" id="UP000078532">
    <property type="component" value="Unassembled WGS sequence"/>
</dbReference>
<dbReference type="EMBL" id="LYVF01000040">
    <property type="protein sequence ID" value="OAT86128.1"/>
    <property type="molecule type" value="Genomic_DNA"/>
</dbReference>
<feature type="domain" description="4Fe-4S ferredoxin-type" evidence="4">
    <location>
        <begin position="21"/>
        <end position="51"/>
    </location>
</feature>
<evidence type="ECO:0000313" key="5">
    <source>
        <dbReference type="EMBL" id="OAT86128.1"/>
    </source>
</evidence>
<gene>
    <name evidence="5" type="ORF">A6M21_04230</name>
</gene>
<evidence type="ECO:0000259" key="4">
    <source>
        <dbReference type="PROSITE" id="PS51379"/>
    </source>
</evidence>